<dbReference type="AlphaFoldDB" id="A0AAD5M6J3"/>
<evidence type="ECO:0000256" key="1">
    <source>
        <dbReference type="SAM" id="Phobius"/>
    </source>
</evidence>
<dbReference type="Proteomes" id="UP001196413">
    <property type="component" value="Unassembled WGS sequence"/>
</dbReference>
<sequence>MFSGSTRDNHAFPSHRHHRIVIVVVVIAVVGRHHRRRRRFFLHTCYFVRSSVKVSAAMSSSCMVMTHPISIAASIDQYFPLKHFCTEKKSKSSAFISVLVHLDHYSQAVPGLAKDCHSEYTPDW</sequence>
<accession>A0AAD5M6J3</accession>
<proteinExistence type="predicted"/>
<evidence type="ECO:0000313" key="3">
    <source>
        <dbReference type="Proteomes" id="UP001196413"/>
    </source>
</evidence>
<keyword evidence="3" id="KW-1185">Reference proteome</keyword>
<gene>
    <name evidence="2" type="ORF">KIN20_006749</name>
</gene>
<evidence type="ECO:0000313" key="2">
    <source>
        <dbReference type="EMBL" id="KAJ1350853.1"/>
    </source>
</evidence>
<keyword evidence="1" id="KW-1133">Transmembrane helix</keyword>
<organism evidence="2 3">
    <name type="scientific">Parelaphostrongylus tenuis</name>
    <name type="common">Meningeal worm</name>
    <dbReference type="NCBI Taxonomy" id="148309"/>
    <lineage>
        <taxon>Eukaryota</taxon>
        <taxon>Metazoa</taxon>
        <taxon>Ecdysozoa</taxon>
        <taxon>Nematoda</taxon>
        <taxon>Chromadorea</taxon>
        <taxon>Rhabditida</taxon>
        <taxon>Rhabditina</taxon>
        <taxon>Rhabditomorpha</taxon>
        <taxon>Strongyloidea</taxon>
        <taxon>Metastrongylidae</taxon>
        <taxon>Parelaphostrongylus</taxon>
    </lineage>
</organism>
<name>A0AAD5M6J3_PARTN</name>
<keyword evidence="1" id="KW-0472">Membrane</keyword>
<feature type="transmembrane region" description="Helical" evidence="1">
    <location>
        <begin position="16"/>
        <end position="33"/>
    </location>
</feature>
<reference evidence="2" key="1">
    <citation type="submission" date="2021-06" db="EMBL/GenBank/DDBJ databases">
        <title>Parelaphostrongylus tenuis whole genome reference sequence.</title>
        <authorList>
            <person name="Garwood T.J."/>
            <person name="Larsen P.A."/>
            <person name="Fountain-Jones N.M."/>
            <person name="Garbe J.R."/>
            <person name="Macchietto M.G."/>
            <person name="Kania S.A."/>
            <person name="Gerhold R.W."/>
            <person name="Richards J.E."/>
            <person name="Wolf T.M."/>
        </authorList>
    </citation>
    <scope>NUCLEOTIDE SEQUENCE</scope>
    <source>
        <strain evidence="2">MNPRO001-30</strain>
        <tissue evidence="2">Meninges</tissue>
    </source>
</reference>
<comment type="caution">
    <text evidence="2">The sequence shown here is derived from an EMBL/GenBank/DDBJ whole genome shotgun (WGS) entry which is preliminary data.</text>
</comment>
<dbReference type="EMBL" id="JAHQIW010000955">
    <property type="protein sequence ID" value="KAJ1350853.1"/>
    <property type="molecule type" value="Genomic_DNA"/>
</dbReference>
<protein>
    <submittedName>
        <fullName evidence="2">Uncharacterized protein</fullName>
    </submittedName>
</protein>
<keyword evidence="1" id="KW-0812">Transmembrane</keyword>